<name>A0ABW4LM11_9BACI</name>
<gene>
    <name evidence="1" type="ORF">ACFSCX_06380</name>
</gene>
<dbReference type="EMBL" id="JBHUEM010000005">
    <property type="protein sequence ID" value="MFD1736189.1"/>
    <property type="molecule type" value="Genomic_DNA"/>
</dbReference>
<proteinExistence type="predicted"/>
<organism evidence="1 2">
    <name type="scientific">Bacillus salitolerans</name>
    <dbReference type="NCBI Taxonomy" id="1437434"/>
    <lineage>
        <taxon>Bacteria</taxon>
        <taxon>Bacillati</taxon>
        <taxon>Bacillota</taxon>
        <taxon>Bacilli</taxon>
        <taxon>Bacillales</taxon>
        <taxon>Bacillaceae</taxon>
        <taxon>Bacillus</taxon>
    </lineage>
</organism>
<dbReference type="Proteomes" id="UP001597214">
    <property type="component" value="Unassembled WGS sequence"/>
</dbReference>
<dbReference type="RefSeq" id="WP_377927336.1">
    <property type="nucleotide sequence ID" value="NZ_JBHUEM010000005.1"/>
</dbReference>
<evidence type="ECO:0000313" key="1">
    <source>
        <dbReference type="EMBL" id="MFD1736189.1"/>
    </source>
</evidence>
<keyword evidence="2" id="KW-1185">Reference proteome</keyword>
<protein>
    <submittedName>
        <fullName evidence="1">Uncharacterized protein</fullName>
    </submittedName>
</protein>
<evidence type="ECO:0000313" key="2">
    <source>
        <dbReference type="Proteomes" id="UP001597214"/>
    </source>
</evidence>
<reference evidence="2" key="1">
    <citation type="journal article" date="2019" name="Int. J. Syst. Evol. Microbiol.">
        <title>The Global Catalogue of Microorganisms (GCM) 10K type strain sequencing project: providing services to taxonomists for standard genome sequencing and annotation.</title>
        <authorList>
            <consortium name="The Broad Institute Genomics Platform"/>
            <consortium name="The Broad Institute Genome Sequencing Center for Infectious Disease"/>
            <person name="Wu L."/>
            <person name="Ma J."/>
        </authorList>
    </citation>
    <scope>NUCLEOTIDE SEQUENCE [LARGE SCALE GENOMIC DNA]</scope>
    <source>
        <strain evidence="2">CCUG 49339</strain>
    </source>
</reference>
<sequence length="54" mass="6179">MQKNTWTDGELQTLLEELGYDFTNENGEINGLSFSQEAVNNGYSWNSSLSVWEM</sequence>
<comment type="caution">
    <text evidence="1">The sequence shown here is derived from an EMBL/GenBank/DDBJ whole genome shotgun (WGS) entry which is preliminary data.</text>
</comment>
<accession>A0ABW4LM11</accession>